<evidence type="ECO:0000256" key="8">
    <source>
        <dbReference type="ARBA" id="ARBA00023054"/>
    </source>
</evidence>
<dbReference type="InterPro" id="IPR019133">
    <property type="entry name" value="MIC60"/>
</dbReference>
<comment type="subunit">
    <text evidence="12">Component of the mitochondrial contact site and cristae organizing system (MICOS) complex.</text>
</comment>
<evidence type="ECO:0000256" key="1">
    <source>
        <dbReference type="ARBA" id="ARBA00004434"/>
    </source>
</evidence>
<feature type="coiled-coil region" evidence="13">
    <location>
        <begin position="249"/>
        <end position="280"/>
    </location>
</feature>
<comment type="similarity">
    <text evidence="2 12">Belongs to the MICOS complex subunit Mic60 family.</text>
</comment>
<evidence type="ECO:0000256" key="12">
    <source>
        <dbReference type="RuleBase" id="RU363000"/>
    </source>
</evidence>
<evidence type="ECO:0000256" key="3">
    <source>
        <dbReference type="ARBA" id="ARBA00018116"/>
    </source>
</evidence>
<organism evidence="14 15">
    <name type="scientific">Nadsonia fulvescens var. elongata DSM 6958</name>
    <dbReference type="NCBI Taxonomy" id="857566"/>
    <lineage>
        <taxon>Eukaryota</taxon>
        <taxon>Fungi</taxon>
        <taxon>Dikarya</taxon>
        <taxon>Ascomycota</taxon>
        <taxon>Saccharomycotina</taxon>
        <taxon>Dipodascomycetes</taxon>
        <taxon>Dipodascales</taxon>
        <taxon>Dipodascales incertae sedis</taxon>
        <taxon>Nadsonia</taxon>
    </lineage>
</organism>
<dbReference type="STRING" id="857566.A0A1E3PFA7"/>
<name>A0A1E3PFA7_9ASCO</name>
<keyword evidence="7 12" id="KW-1133">Transmembrane helix</keyword>
<evidence type="ECO:0000313" key="14">
    <source>
        <dbReference type="EMBL" id="ODQ64085.1"/>
    </source>
</evidence>
<keyword evidence="9 12" id="KW-0496">Mitochondrion</keyword>
<keyword evidence="8 13" id="KW-0175">Coiled coil</keyword>
<evidence type="ECO:0000256" key="2">
    <source>
        <dbReference type="ARBA" id="ARBA00010877"/>
    </source>
</evidence>
<dbReference type="PANTHER" id="PTHR15415">
    <property type="entry name" value="MITOFILIN"/>
    <property type="match status" value="1"/>
</dbReference>
<keyword evidence="4 12" id="KW-0812">Transmembrane</keyword>
<dbReference type="PANTHER" id="PTHR15415:SF7">
    <property type="entry name" value="MICOS COMPLEX SUBUNIT MIC60"/>
    <property type="match status" value="1"/>
</dbReference>
<evidence type="ECO:0000256" key="7">
    <source>
        <dbReference type="ARBA" id="ARBA00022989"/>
    </source>
</evidence>
<comment type="function">
    <text evidence="11">Component of the MICOS complex, a large protein complex of the mitochondrial inner membrane that plays crucial roles in the maintenance of crista junctions, inner membrane architecture, and formation of contact sites to the outer membrane. Plays a role in keeping cristae membranes connected to the inner boundary membrane. Also promotes protein import via the mitochondrial intermembrane space assembly (MIA) pathway.</text>
</comment>
<dbReference type="GO" id="GO:0042407">
    <property type="term" value="P:cristae formation"/>
    <property type="evidence" value="ECO:0007669"/>
    <property type="project" value="TreeGrafter"/>
</dbReference>
<reference evidence="14 15" key="1">
    <citation type="journal article" date="2016" name="Proc. Natl. Acad. Sci. U.S.A.">
        <title>Comparative genomics of biotechnologically important yeasts.</title>
        <authorList>
            <person name="Riley R."/>
            <person name="Haridas S."/>
            <person name="Wolfe K.H."/>
            <person name="Lopes M.R."/>
            <person name="Hittinger C.T."/>
            <person name="Goeker M."/>
            <person name="Salamov A.A."/>
            <person name="Wisecaver J.H."/>
            <person name="Long T.M."/>
            <person name="Calvey C.H."/>
            <person name="Aerts A.L."/>
            <person name="Barry K.W."/>
            <person name="Choi C."/>
            <person name="Clum A."/>
            <person name="Coughlan A.Y."/>
            <person name="Deshpande S."/>
            <person name="Douglass A.P."/>
            <person name="Hanson S.J."/>
            <person name="Klenk H.-P."/>
            <person name="LaButti K.M."/>
            <person name="Lapidus A."/>
            <person name="Lindquist E.A."/>
            <person name="Lipzen A.M."/>
            <person name="Meier-Kolthoff J.P."/>
            <person name="Ohm R.A."/>
            <person name="Otillar R.P."/>
            <person name="Pangilinan J.L."/>
            <person name="Peng Y."/>
            <person name="Rokas A."/>
            <person name="Rosa C.A."/>
            <person name="Scheuner C."/>
            <person name="Sibirny A.A."/>
            <person name="Slot J.C."/>
            <person name="Stielow J.B."/>
            <person name="Sun H."/>
            <person name="Kurtzman C.P."/>
            <person name="Blackwell M."/>
            <person name="Grigoriev I.V."/>
            <person name="Jeffries T.W."/>
        </authorList>
    </citation>
    <scope>NUCLEOTIDE SEQUENCE [LARGE SCALE GENOMIC DNA]</scope>
    <source>
        <strain evidence="14 15">DSM 6958</strain>
    </source>
</reference>
<evidence type="ECO:0000256" key="9">
    <source>
        <dbReference type="ARBA" id="ARBA00023128"/>
    </source>
</evidence>
<feature type="transmembrane region" description="Helical" evidence="12">
    <location>
        <begin position="58"/>
        <end position="78"/>
    </location>
</feature>
<sequence>MLRAAPVFRATQPARLAASGRVAFHSSRTYLNEKVAAQSARVLENSSPVKSSNKFKRLLVSSLLFSTIAYGAGIFYSIKNDSFYEVFVEYIPFAERIIHFIEDQRFKGKFSNWESARNAITSSHVIPDKLDGTIQVPRAGVDSKAIDPSKISVKKSVAPTPVVPKEPEVTPAPAPIEMAINLPIVHLPLGADPEVLKYAESLNLLIQSINNHKSSAEAVERVSASILNLMSTATTSQEKLKEKLEAEFKKKLEAVKSRHEREIQSQKDNYEFELQREQRALIENYNKRLAVELELTKNTTAAYVENQIRAIISESQRQFAGVVTEKVQDQRNARLAMIKKFSETVKELEQLTIQSNEIIAQAQKTAKLYLALNGLFNALKSPEPVALESYITAISESAGEDTLLKVTLAAIPESVKKQGVISPAQLADRFKVLEQEIRKASLVPPNAGVAGHLGSVIFSKLLWKKSGAPVGNDIESIIARTETALEQGNVHEAVAEINALNGWPKVLAADWLAEGRQRTELEFLVSLLSDEAKLWGIKL</sequence>
<keyword evidence="6" id="KW-0809">Transit peptide</keyword>
<dbReference type="GO" id="GO:0061617">
    <property type="term" value="C:MICOS complex"/>
    <property type="evidence" value="ECO:0007669"/>
    <property type="project" value="TreeGrafter"/>
</dbReference>
<dbReference type="AlphaFoldDB" id="A0A1E3PFA7"/>
<proteinExistence type="inferred from homology"/>
<dbReference type="EMBL" id="KV454413">
    <property type="protein sequence ID" value="ODQ64085.1"/>
    <property type="molecule type" value="Genomic_DNA"/>
</dbReference>
<evidence type="ECO:0000256" key="6">
    <source>
        <dbReference type="ARBA" id="ARBA00022946"/>
    </source>
</evidence>
<evidence type="ECO:0000256" key="13">
    <source>
        <dbReference type="SAM" id="Coils"/>
    </source>
</evidence>
<dbReference type="OrthoDB" id="10261039at2759"/>
<accession>A0A1E3PFA7</accession>
<keyword evidence="10 12" id="KW-0472">Membrane</keyword>
<evidence type="ECO:0000256" key="10">
    <source>
        <dbReference type="ARBA" id="ARBA00023136"/>
    </source>
</evidence>
<keyword evidence="5 12" id="KW-0999">Mitochondrion inner membrane</keyword>
<dbReference type="Pfam" id="PF09731">
    <property type="entry name" value="Mitofilin"/>
    <property type="match status" value="2"/>
</dbReference>
<comment type="subcellular location">
    <subcellularLocation>
        <location evidence="1 12">Mitochondrion inner membrane</location>
        <topology evidence="1 12">Single-pass membrane protein</topology>
    </subcellularLocation>
</comment>
<dbReference type="Proteomes" id="UP000095009">
    <property type="component" value="Unassembled WGS sequence"/>
</dbReference>
<evidence type="ECO:0000313" key="15">
    <source>
        <dbReference type="Proteomes" id="UP000095009"/>
    </source>
</evidence>
<protein>
    <recommendedName>
        <fullName evidence="3 12">MICOS complex subunit MIC60</fullName>
    </recommendedName>
    <alternativeName>
        <fullName evidence="12">Mitofilin</fullName>
    </alternativeName>
</protein>
<evidence type="ECO:0000256" key="11">
    <source>
        <dbReference type="ARBA" id="ARBA00025571"/>
    </source>
</evidence>
<evidence type="ECO:0000256" key="5">
    <source>
        <dbReference type="ARBA" id="ARBA00022792"/>
    </source>
</evidence>
<gene>
    <name evidence="14" type="ORF">NADFUDRAFT_53063</name>
</gene>
<keyword evidence="15" id="KW-1185">Reference proteome</keyword>
<evidence type="ECO:0000256" key="4">
    <source>
        <dbReference type="ARBA" id="ARBA00022692"/>
    </source>
</evidence>